<keyword evidence="1" id="KW-0732">Signal</keyword>
<feature type="signal peptide" evidence="1">
    <location>
        <begin position="1"/>
        <end position="21"/>
    </location>
</feature>
<sequence length="177" mass="19470">MKKWMMLAAALVLLTAMTACGGNSDKENADSSEVALDSFYAGLAEEYHWTEDAAASEADELLLSNIEGEMLDSYYPGLSEIATKQLVAKAPLMSAVVNEVVFLQCETDEDADKAAEILQKRIDYQVGDETNPGGAWYPESIESWKQAQVIREGTYVAMIASAEHQADIAEKFQQQFQ</sequence>
<organism evidence="2 3">
    <name type="scientific">Pusillibacter faecalis</name>
    <dbReference type="NCBI Taxonomy" id="2714358"/>
    <lineage>
        <taxon>Bacteria</taxon>
        <taxon>Bacillati</taxon>
        <taxon>Bacillota</taxon>
        <taxon>Clostridia</taxon>
        <taxon>Eubacteriales</taxon>
        <taxon>Oscillospiraceae</taxon>
        <taxon>Pusillibacter</taxon>
    </lineage>
</organism>
<accession>A0A831ER73</accession>
<protein>
    <recommendedName>
        <fullName evidence="4">DUF4358 domain-containing protein</fullName>
    </recommendedName>
</protein>
<dbReference type="InterPro" id="IPR025648">
    <property type="entry name" value="DUF4358"/>
</dbReference>
<feature type="chain" id="PRO_5038621645" description="DUF4358 domain-containing protein" evidence="1">
    <location>
        <begin position="22"/>
        <end position="177"/>
    </location>
</feature>
<dbReference type="RefSeq" id="WP_187030904.1">
    <property type="nucleotide sequence ID" value="NZ_AP023421.1"/>
</dbReference>
<dbReference type="PROSITE" id="PS51257">
    <property type="entry name" value="PROKAR_LIPOPROTEIN"/>
    <property type="match status" value="1"/>
</dbReference>
<evidence type="ECO:0008006" key="4">
    <source>
        <dbReference type="Google" id="ProtNLM"/>
    </source>
</evidence>
<name>A0A831ER73_9FIRM</name>
<reference evidence="2" key="1">
    <citation type="submission" date="2020-09" db="EMBL/GenBank/DDBJ databases">
        <title>New species isolated from human feces.</title>
        <authorList>
            <person name="Kitahara M."/>
            <person name="Shigeno Y."/>
            <person name="Shime M."/>
            <person name="Matsumoto Y."/>
            <person name="Nakamura S."/>
            <person name="Motooka D."/>
            <person name="Fukuoka S."/>
            <person name="Nishikawa H."/>
            <person name="Benno Y."/>
        </authorList>
    </citation>
    <scope>NUCLEOTIDE SEQUENCE</scope>
    <source>
        <strain evidence="2">MM59</strain>
        <plasmid evidence="2">pMM59_01</plasmid>
    </source>
</reference>
<dbReference type="Pfam" id="PF14270">
    <property type="entry name" value="DUF4358"/>
    <property type="match status" value="1"/>
</dbReference>
<evidence type="ECO:0000313" key="3">
    <source>
        <dbReference type="Proteomes" id="UP000679848"/>
    </source>
</evidence>
<keyword evidence="3" id="KW-1185">Reference proteome</keyword>
<dbReference type="AlphaFoldDB" id="A0A831ER73"/>
<proteinExistence type="predicted"/>
<dbReference type="EMBL" id="AP023421">
    <property type="protein sequence ID" value="BCK85994.1"/>
    <property type="molecule type" value="Genomic_DNA"/>
</dbReference>
<gene>
    <name evidence="2" type="ORF">MM59RIKEN_33130</name>
</gene>
<evidence type="ECO:0000256" key="1">
    <source>
        <dbReference type="SAM" id="SignalP"/>
    </source>
</evidence>
<evidence type="ECO:0000313" key="2">
    <source>
        <dbReference type="EMBL" id="BCK85994.1"/>
    </source>
</evidence>
<geneLocation type="plasmid" evidence="2 3">
    <name>pMM59_01</name>
</geneLocation>
<dbReference type="KEGG" id="pfaa:MM59RIKEN_33130"/>
<keyword evidence="2" id="KW-0614">Plasmid</keyword>
<dbReference type="Proteomes" id="UP000679848">
    <property type="component" value="Plasmid pMM59_01"/>
</dbReference>